<feature type="binding site" evidence="5">
    <location>
        <position position="27"/>
    </location>
    <ligand>
        <name>S-adenosyl-L-methionine</name>
        <dbReference type="ChEBI" id="CHEBI:59789"/>
    </ligand>
</feature>
<dbReference type="AlphaFoldDB" id="A0A8K0AGM3"/>
<organism evidence="8 9">
    <name type="scientific">Andalucia godoyi</name>
    <name type="common">Flagellate</name>
    <dbReference type="NCBI Taxonomy" id="505711"/>
    <lineage>
        <taxon>Eukaryota</taxon>
        <taxon>Discoba</taxon>
        <taxon>Jakobida</taxon>
        <taxon>Andalucina</taxon>
        <taxon>Andaluciidae</taxon>
        <taxon>Andalucia</taxon>
    </lineage>
</organism>
<comment type="caution">
    <text evidence="8">The sequence shown here is derived from an EMBL/GenBank/DDBJ whole genome shotgun (WGS) entry which is preliminary data.</text>
</comment>
<keyword evidence="9" id="KW-1185">Reference proteome</keyword>
<reference evidence="8" key="1">
    <citation type="submission" date="2019-09" db="EMBL/GenBank/DDBJ databases">
        <title>The Mitochondrial Proteome of the Jakobid, Andalucia godoyi, a Protist With the Most Gene-Rich and Bacteria-Like Mitochondrial Genome.</title>
        <authorList>
            <person name="Gray M.W."/>
            <person name="Burger G."/>
            <person name="Derelle R."/>
            <person name="Klimes V."/>
            <person name="Leger M."/>
            <person name="Sarrasin M."/>
            <person name="Vlcek C."/>
            <person name="Roger A.J."/>
            <person name="Elias M."/>
            <person name="Lang B.F."/>
        </authorList>
    </citation>
    <scope>NUCLEOTIDE SEQUENCE</scope>
    <source>
        <strain evidence="8">And28</strain>
    </source>
</reference>
<feature type="binding site" evidence="5">
    <location>
        <position position="128"/>
    </location>
    <ligand>
        <name>S-adenosyl-L-methionine</name>
        <dbReference type="ChEBI" id="CHEBI:59789"/>
    </ligand>
</feature>
<keyword evidence="4 5" id="KW-0694">RNA-binding</keyword>
<dbReference type="GO" id="GO:0005829">
    <property type="term" value="C:cytosol"/>
    <property type="evidence" value="ECO:0007669"/>
    <property type="project" value="TreeGrafter"/>
</dbReference>
<dbReference type="PROSITE" id="PS51689">
    <property type="entry name" value="SAM_RNA_A_N6_MT"/>
    <property type="match status" value="1"/>
</dbReference>
<dbReference type="Gene3D" id="1.10.8.100">
    <property type="entry name" value="Ribosomal RNA adenine dimethylase-like, domain 2"/>
    <property type="match status" value="1"/>
</dbReference>
<dbReference type="InterPro" id="IPR029063">
    <property type="entry name" value="SAM-dependent_MTases_sf"/>
</dbReference>
<comment type="similarity">
    <text evidence="5 6">Belongs to the class I-like SAM-binding methyltransferase superfamily. rRNA adenine N(6)-methyltransferase family.</text>
</comment>
<protein>
    <recommendedName>
        <fullName evidence="6">rRNA adenine N(6)-methyltransferase</fullName>
        <ecNumber evidence="6">2.1.1.-</ecNumber>
    </recommendedName>
</protein>
<accession>A0A8K0AGM3</accession>
<evidence type="ECO:0000256" key="2">
    <source>
        <dbReference type="ARBA" id="ARBA00022679"/>
    </source>
</evidence>
<keyword evidence="3 5" id="KW-0949">S-adenosyl-L-methionine</keyword>
<evidence type="ECO:0000256" key="6">
    <source>
        <dbReference type="RuleBase" id="RU362106"/>
    </source>
</evidence>
<name>A0A8K0AGM3_ANDGO</name>
<feature type="binding site" evidence="5">
    <location>
        <position position="54"/>
    </location>
    <ligand>
        <name>S-adenosyl-L-methionine</name>
        <dbReference type="ChEBI" id="CHEBI:59789"/>
    </ligand>
</feature>
<dbReference type="OrthoDB" id="74991at2759"/>
<evidence type="ECO:0000256" key="4">
    <source>
        <dbReference type="ARBA" id="ARBA00022884"/>
    </source>
</evidence>
<dbReference type="Proteomes" id="UP000799049">
    <property type="component" value="Unassembled WGS sequence"/>
</dbReference>
<dbReference type="PANTHER" id="PTHR11727">
    <property type="entry name" value="DIMETHYLADENOSINE TRANSFERASE"/>
    <property type="match status" value="1"/>
</dbReference>
<feature type="domain" description="Ribosomal RNA adenine methylase transferase N-terminal" evidence="7">
    <location>
        <begin position="35"/>
        <end position="215"/>
    </location>
</feature>
<keyword evidence="2 5" id="KW-0808">Transferase</keyword>
<evidence type="ECO:0000256" key="3">
    <source>
        <dbReference type="ARBA" id="ARBA00022691"/>
    </source>
</evidence>
<evidence type="ECO:0000313" key="9">
    <source>
        <dbReference type="Proteomes" id="UP000799049"/>
    </source>
</evidence>
<sequence>MPLWVPIERVLHRLSIRADKHLGQHFLFNESLLDAIASSVRSTGIQGERVLEIGPGPGGLSQAILSRSPKEFVMIEKDARFIPFLSSLKTLASSHCEGGEVDVRVRHEDALDSLLLRQKHHFSHVLGNLPYNVSVPIMLSMCQFQPFQHSAVFMLQYEVAERIARVGRFSRKWTRIAAMMHLHMQNISLVLDVPPEAFSPPPKVRSAVIVLEPRPEAVFLPQAGGFGDREKAVEALFGSGKRKILRNVIPAPVLDDAMSLQVGIKFDGRAEDLEFEQVIHLLNVIHKHKTVVPLSKYDDEAADASCKTRVRSRIERTRRANW</sequence>
<dbReference type="CDD" id="cd02440">
    <property type="entry name" value="AdoMet_MTases"/>
    <property type="match status" value="1"/>
</dbReference>
<dbReference type="GO" id="GO:0000179">
    <property type="term" value="F:rRNA (adenine-N6,N6-)-dimethyltransferase activity"/>
    <property type="evidence" value="ECO:0007669"/>
    <property type="project" value="UniProtKB-UniRule"/>
</dbReference>
<evidence type="ECO:0000256" key="1">
    <source>
        <dbReference type="ARBA" id="ARBA00022603"/>
    </source>
</evidence>
<dbReference type="PANTHER" id="PTHR11727:SF7">
    <property type="entry name" value="DIMETHYLADENOSINE TRANSFERASE-RELATED"/>
    <property type="match status" value="1"/>
</dbReference>
<feature type="binding site" evidence="5">
    <location>
        <position position="76"/>
    </location>
    <ligand>
        <name>S-adenosyl-L-methionine</name>
        <dbReference type="ChEBI" id="CHEBI:59789"/>
    </ligand>
</feature>
<dbReference type="InterPro" id="IPR001737">
    <property type="entry name" value="KsgA/Erm"/>
</dbReference>
<dbReference type="SMART" id="SM00650">
    <property type="entry name" value="rADc"/>
    <property type="match status" value="1"/>
</dbReference>
<dbReference type="InterPro" id="IPR023165">
    <property type="entry name" value="rRNA_Ade_diMease-like_C"/>
</dbReference>
<dbReference type="Gene3D" id="3.40.50.150">
    <property type="entry name" value="Vaccinia Virus protein VP39"/>
    <property type="match status" value="1"/>
</dbReference>
<keyword evidence="1 5" id="KW-0489">Methyltransferase</keyword>
<feature type="binding site" evidence="5">
    <location>
        <position position="25"/>
    </location>
    <ligand>
        <name>S-adenosyl-L-methionine</name>
        <dbReference type="ChEBI" id="CHEBI:59789"/>
    </ligand>
</feature>
<keyword evidence="6" id="KW-0698">rRNA processing</keyword>
<evidence type="ECO:0000259" key="7">
    <source>
        <dbReference type="SMART" id="SM00650"/>
    </source>
</evidence>
<proteinExistence type="inferred from homology"/>
<gene>
    <name evidence="8" type="ORF">ANDGO_06793</name>
</gene>
<evidence type="ECO:0000256" key="5">
    <source>
        <dbReference type="PROSITE-ProRule" id="PRU01026"/>
    </source>
</evidence>
<dbReference type="SUPFAM" id="SSF53335">
    <property type="entry name" value="S-adenosyl-L-methionine-dependent methyltransferases"/>
    <property type="match status" value="1"/>
</dbReference>
<dbReference type="EC" id="2.1.1.-" evidence="6"/>
<feature type="binding site" evidence="5">
    <location>
        <position position="109"/>
    </location>
    <ligand>
        <name>S-adenosyl-L-methionine</name>
        <dbReference type="ChEBI" id="CHEBI:59789"/>
    </ligand>
</feature>
<evidence type="ECO:0000313" key="8">
    <source>
        <dbReference type="EMBL" id="KAF0852547.1"/>
    </source>
</evidence>
<dbReference type="InterPro" id="IPR020598">
    <property type="entry name" value="rRNA_Ade_methylase_Trfase_N"/>
</dbReference>
<dbReference type="EMBL" id="VRVR01000030">
    <property type="protein sequence ID" value="KAF0852547.1"/>
    <property type="molecule type" value="Genomic_DNA"/>
</dbReference>
<dbReference type="GO" id="GO:0003723">
    <property type="term" value="F:RNA binding"/>
    <property type="evidence" value="ECO:0007669"/>
    <property type="project" value="UniProtKB-UniRule"/>
</dbReference>
<dbReference type="Pfam" id="PF00398">
    <property type="entry name" value="RrnaAD"/>
    <property type="match status" value="1"/>
</dbReference>